<dbReference type="InterPro" id="IPR016024">
    <property type="entry name" value="ARM-type_fold"/>
</dbReference>
<protein>
    <recommendedName>
        <fullName evidence="5">Protein EFR3</fullName>
    </recommendedName>
</protein>
<dbReference type="SUPFAM" id="SSF48371">
    <property type="entry name" value="ARM repeat"/>
    <property type="match status" value="1"/>
</dbReference>
<dbReference type="Pfam" id="PF21072">
    <property type="entry name" value="EFR3"/>
    <property type="match status" value="2"/>
</dbReference>
<evidence type="ECO:0000313" key="4">
    <source>
        <dbReference type="Proteomes" id="UP000799118"/>
    </source>
</evidence>
<accession>A0A6A4IDB2</accession>
<feature type="compositionally biased region" description="Polar residues" evidence="2">
    <location>
        <begin position="877"/>
        <end position="895"/>
    </location>
</feature>
<name>A0A6A4IDB2_9AGAR</name>
<evidence type="ECO:0000256" key="2">
    <source>
        <dbReference type="SAM" id="MobiDB-lite"/>
    </source>
</evidence>
<keyword evidence="4" id="KW-1185">Reference proteome</keyword>
<dbReference type="Proteomes" id="UP000799118">
    <property type="component" value="Unassembled WGS sequence"/>
</dbReference>
<dbReference type="InterPro" id="IPR049150">
    <property type="entry name" value="EFR3_HEAT-like_rpt"/>
</dbReference>
<reference evidence="3" key="1">
    <citation type="journal article" date="2019" name="Environ. Microbiol.">
        <title>Fungal ecological strategies reflected in gene transcription - a case study of two litter decomposers.</title>
        <authorList>
            <person name="Barbi F."/>
            <person name="Kohler A."/>
            <person name="Barry K."/>
            <person name="Baskaran P."/>
            <person name="Daum C."/>
            <person name="Fauchery L."/>
            <person name="Ihrmark K."/>
            <person name="Kuo A."/>
            <person name="LaButti K."/>
            <person name="Lipzen A."/>
            <person name="Morin E."/>
            <person name="Grigoriev I.V."/>
            <person name="Henrissat B."/>
            <person name="Lindahl B."/>
            <person name="Martin F."/>
        </authorList>
    </citation>
    <scope>NUCLEOTIDE SEQUENCE</scope>
    <source>
        <strain evidence="3">JB14</strain>
    </source>
</reference>
<dbReference type="PANTHER" id="PTHR47766:SF1">
    <property type="entry name" value="PROTEIN EFR3"/>
    <property type="match status" value="1"/>
</dbReference>
<proteinExistence type="inferred from homology"/>
<dbReference type="GO" id="GO:0072659">
    <property type="term" value="P:protein localization to plasma membrane"/>
    <property type="evidence" value="ECO:0007669"/>
    <property type="project" value="InterPro"/>
</dbReference>
<dbReference type="PANTHER" id="PTHR47766">
    <property type="entry name" value="PROTEIN EFR3"/>
    <property type="match status" value="1"/>
</dbReference>
<evidence type="ECO:0008006" key="5">
    <source>
        <dbReference type="Google" id="ProtNLM"/>
    </source>
</evidence>
<dbReference type="OrthoDB" id="274691at2759"/>
<organism evidence="3 4">
    <name type="scientific">Gymnopus androsaceus JB14</name>
    <dbReference type="NCBI Taxonomy" id="1447944"/>
    <lineage>
        <taxon>Eukaryota</taxon>
        <taxon>Fungi</taxon>
        <taxon>Dikarya</taxon>
        <taxon>Basidiomycota</taxon>
        <taxon>Agaricomycotina</taxon>
        <taxon>Agaricomycetes</taxon>
        <taxon>Agaricomycetidae</taxon>
        <taxon>Agaricales</taxon>
        <taxon>Marasmiineae</taxon>
        <taxon>Omphalotaceae</taxon>
        <taxon>Gymnopus</taxon>
    </lineage>
</organism>
<gene>
    <name evidence="3" type="ORF">BT96DRAFT_1078460</name>
</gene>
<comment type="similarity">
    <text evidence="1">Belongs to the EFR3 family.</text>
</comment>
<sequence>MNFLFTPGHEKLLNACYPPSLLTSGPDYSPNSQELSRLTYYASNHPEKLGKIGNELEKRVKTESRKARSGNIKMRASLLITLAIFQSLAKECRRDIALLSTSLIASVENTLSNASGDLELVARAASVVIYCLDHFTDGRTDSSFTENYISSLRQFATLSSSSVKDVELRNRFRLVGFAAITGAINSEALYNDSLQFRTQISILMRPVLQTLLETDLQTLGKQADGVKNAPISPYLAEFRTRPVIERRAASIHVHVDGENGPSMSDVSSAALHAISSLLEHVNGSQLGHIMGSCFDSLDQLKGWSHIEHCCWFTLKTAEWAQYQYRYAVPTWLVERLLESRDTTDTQQALTAMVATVFTSPVPLINLSTSDILANLVTLLVRKIATDTNDAILPSLIKCISSLGRHVYYSDQIHDLAAELITRLSVVEMQGVSSRGDSDYERNRAHALRCLTIGLVGLINAADDGEHEKLEDQANGTPSSPGSDTKHDGSGDNDRQSRRTRVPPDIWQDTISLLSDADYSVRADYADALVYYLVHEMPKDDDTVDSEPHFRRVADGAHMNALLHPSDLSSKFVHALHAIVFILASTSSLHLSSTSNSSPRPDALEVNVEPATPVAETHTLGDNLSQHERRLGNAHHSRTRKIAAALARLEKSQKLSPSTSATLSDYLLIQNVLITVHEQLPVRGLMFGMHYAKKSECDSPEVMARVHTIRYVIAQVWLTIGKQWGSSTLKGIAEKALASLPSSIELPPFQATEIGIYHSPPEPVPLSSPDSIPQWSGVDTSAALSALASDSGVQEAIGLDESQLLSALSVQWTADAALKFSVERPSTYDATLRGDGVSPLLKITPGLMHIENISLQSLTRSNRGVGVTDLREALEGRSSMSNPNLTRPGSISTLDHGSSVMGGESRFTQTRSRARTKKRAVPTASGEVLDVLNRLGLGKQNGSLLKASFPALQSEQRSSAMK</sequence>
<dbReference type="AlphaFoldDB" id="A0A6A4IDB2"/>
<feature type="compositionally biased region" description="Polar residues" evidence="2">
    <location>
        <begin position="473"/>
        <end position="482"/>
    </location>
</feature>
<feature type="region of interest" description="Disordered" evidence="2">
    <location>
        <begin position="467"/>
        <end position="501"/>
    </location>
</feature>
<dbReference type="InterPro" id="IPR039786">
    <property type="entry name" value="EFR3"/>
</dbReference>
<feature type="compositionally biased region" description="Basic and acidic residues" evidence="2">
    <location>
        <begin position="483"/>
        <end position="496"/>
    </location>
</feature>
<evidence type="ECO:0000256" key="1">
    <source>
        <dbReference type="ARBA" id="ARBA00010216"/>
    </source>
</evidence>
<dbReference type="EMBL" id="ML769386">
    <property type="protein sequence ID" value="KAE9410192.1"/>
    <property type="molecule type" value="Genomic_DNA"/>
</dbReference>
<feature type="region of interest" description="Disordered" evidence="2">
    <location>
        <begin position="877"/>
        <end position="920"/>
    </location>
</feature>
<evidence type="ECO:0000313" key="3">
    <source>
        <dbReference type="EMBL" id="KAE9410192.1"/>
    </source>
</evidence>